<dbReference type="EnsemblMetazoa" id="PPA20804.1">
    <property type="protein sequence ID" value="PPA20804.1"/>
    <property type="gene ID" value="WBGene00110358"/>
</dbReference>
<keyword evidence="3" id="KW-0732">Signal</keyword>
<keyword evidence="8" id="KW-1185">Reference proteome</keyword>
<evidence type="ECO:0000256" key="6">
    <source>
        <dbReference type="ARBA" id="ARBA00023180"/>
    </source>
</evidence>
<evidence type="ECO:0000256" key="4">
    <source>
        <dbReference type="ARBA" id="ARBA00022801"/>
    </source>
</evidence>
<dbReference type="InterPro" id="IPR029033">
    <property type="entry name" value="His_PPase_superfam"/>
</dbReference>
<dbReference type="Proteomes" id="UP000005239">
    <property type="component" value="Unassembled WGS sequence"/>
</dbReference>
<reference evidence="8" key="1">
    <citation type="journal article" date="2008" name="Nat. Genet.">
        <title>The Pristionchus pacificus genome provides a unique perspective on nematode lifestyle and parasitism.</title>
        <authorList>
            <person name="Dieterich C."/>
            <person name="Clifton S.W."/>
            <person name="Schuster L.N."/>
            <person name="Chinwalla A."/>
            <person name="Delehaunty K."/>
            <person name="Dinkelacker I."/>
            <person name="Fulton L."/>
            <person name="Fulton R."/>
            <person name="Godfrey J."/>
            <person name="Minx P."/>
            <person name="Mitreva M."/>
            <person name="Roeseler W."/>
            <person name="Tian H."/>
            <person name="Witte H."/>
            <person name="Yang S.P."/>
            <person name="Wilson R.K."/>
            <person name="Sommer R.J."/>
        </authorList>
    </citation>
    <scope>NUCLEOTIDE SEQUENCE [LARGE SCALE GENOMIC DNA]</scope>
    <source>
        <strain evidence="8">PS312</strain>
    </source>
</reference>
<dbReference type="SUPFAM" id="SSF53254">
    <property type="entry name" value="Phosphoglycerate mutase-like"/>
    <property type="match status" value="1"/>
</dbReference>
<gene>
    <name evidence="7" type="primary">WBGene00110358</name>
</gene>
<keyword evidence="6" id="KW-0325">Glycoprotein</keyword>
<accession>A0A2A6D1K9</accession>
<dbReference type="Gene3D" id="3.40.50.1240">
    <property type="entry name" value="Phosphoglycerate mutase-like"/>
    <property type="match status" value="2"/>
</dbReference>
<dbReference type="PANTHER" id="PTHR11567:SF211">
    <property type="entry name" value="PROSTATIC ACID PHOSPHATASE"/>
    <property type="match status" value="1"/>
</dbReference>
<dbReference type="GO" id="GO:0016791">
    <property type="term" value="F:phosphatase activity"/>
    <property type="evidence" value="ECO:0000318"/>
    <property type="project" value="GO_Central"/>
</dbReference>
<protein>
    <recommendedName>
        <fullName evidence="2">acid phosphatase</fullName>
        <ecNumber evidence="2">3.1.3.2</ecNumber>
    </recommendedName>
</protein>
<evidence type="ECO:0000256" key="1">
    <source>
        <dbReference type="ARBA" id="ARBA00000032"/>
    </source>
</evidence>
<reference evidence="7" key="2">
    <citation type="submission" date="2022-06" db="UniProtKB">
        <authorList>
            <consortium name="EnsemblMetazoa"/>
        </authorList>
    </citation>
    <scope>IDENTIFICATION</scope>
    <source>
        <strain evidence="7">PS312</strain>
    </source>
</reference>
<keyword evidence="5" id="KW-1015">Disulfide bond</keyword>
<dbReference type="PANTHER" id="PTHR11567">
    <property type="entry name" value="ACID PHOSPHATASE-RELATED"/>
    <property type="match status" value="1"/>
</dbReference>
<sequence length="386" mass="43323">IIRNAESAPLQEFTSPDFAKLFRRGLGEITNASCNYDGLIRAAQLGTAFRNHYMELDLFGGSNIDNEVIFRSNRKSLKQSFLFVRSAPIRRILMSATAFSAAFTSSLIPRIRTTKNVDDEKVLIIRESIQHSCEVLARYNISDKPLCRSAAISEMENPSERLDDELEKCAGNDGRKLQFRSLSMEAGLGSAFDGQRVRAVIGPLMSIVSKNVDDAIARDVVVGTKLEPAARIYFTDDYILLSAAQALGVISEYDGRSPEFSSAIAIETWSSSEGFEIKIIMKDGLHKPFKCVASDKFLDFRKQIHSYMAMNATSVQWDEKAAKVYTLKQFLTDVGRETASSIHDEMMSKEEEKWIFEVLLIFVLVLAVARFLLCKKNKHSRITVQP</sequence>
<keyword evidence="4" id="KW-0378">Hydrolase</keyword>
<dbReference type="AlphaFoldDB" id="A0A2A6D1K9"/>
<evidence type="ECO:0000313" key="7">
    <source>
        <dbReference type="EnsemblMetazoa" id="PPA20804.1"/>
    </source>
</evidence>
<evidence type="ECO:0000256" key="2">
    <source>
        <dbReference type="ARBA" id="ARBA00012646"/>
    </source>
</evidence>
<evidence type="ECO:0000256" key="5">
    <source>
        <dbReference type="ARBA" id="ARBA00023157"/>
    </source>
</evidence>
<dbReference type="EC" id="3.1.3.2" evidence="2"/>
<name>A0A2A6D1K9_PRIPA</name>
<accession>A0A8R1UET2</accession>
<dbReference type="GO" id="GO:0003993">
    <property type="term" value="F:acid phosphatase activity"/>
    <property type="evidence" value="ECO:0007669"/>
    <property type="project" value="UniProtKB-EC"/>
</dbReference>
<proteinExistence type="predicted"/>
<comment type="catalytic activity">
    <reaction evidence="1">
        <text>a phosphate monoester + H2O = an alcohol + phosphate</text>
        <dbReference type="Rhea" id="RHEA:15017"/>
        <dbReference type="ChEBI" id="CHEBI:15377"/>
        <dbReference type="ChEBI" id="CHEBI:30879"/>
        <dbReference type="ChEBI" id="CHEBI:43474"/>
        <dbReference type="ChEBI" id="CHEBI:67140"/>
        <dbReference type="EC" id="3.1.3.2"/>
    </reaction>
</comment>
<organism evidence="7 8">
    <name type="scientific">Pristionchus pacificus</name>
    <name type="common">Parasitic nematode worm</name>
    <dbReference type="NCBI Taxonomy" id="54126"/>
    <lineage>
        <taxon>Eukaryota</taxon>
        <taxon>Metazoa</taxon>
        <taxon>Ecdysozoa</taxon>
        <taxon>Nematoda</taxon>
        <taxon>Chromadorea</taxon>
        <taxon>Rhabditida</taxon>
        <taxon>Rhabditina</taxon>
        <taxon>Diplogasteromorpha</taxon>
        <taxon>Diplogasteroidea</taxon>
        <taxon>Neodiplogasteridae</taxon>
        <taxon>Pristionchus</taxon>
    </lineage>
</organism>
<evidence type="ECO:0000256" key="3">
    <source>
        <dbReference type="ARBA" id="ARBA00022729"/>
    </source>
</evidence>
<evidence type="ECO:0000313" key="8">
    <source>
        <dbReference type="Proteomes" id="UP000005239"/>
    </source>
</evidence>
<dbReference type="InterPro" id="IPR050645">
    <property type="entry name" value="Histidine_acid_phosphatase"/>
</dbReference>